<reference evidence="2" key="1">
    <citation type="submission" date="2023-01" db="EMBL/GenBank/DDBJ databases">
        <title>Genome assembly of the deep-sea coral Lophelia pertusa.</title>
        <authorList>
            <person name="Herrera S."/>
            <person name="Cordes E."/>
        </authorList>
    </citation>
    <scope>NUCLEOTIDE SEQUENCE</scope>
    <source>
        <strain evidence="2">USNM1676648</strain>
        <tissue evidence="2">Polyp</tissue>
    </source>
</reference>
<feature type="compositionally biased region" description="Low complexity" evidence="1">
    <location>
        <begin position="99"/>
        <end position="115"/>
    </location>
</feature>
<protein>
    <submittedName>
        <fullName evidence="2">Uncharacterized protein</fullName>
    </submittedName>
</protein>
<accession>A0A9X0A1M6</accession>
<organism evidence="2 3">
    <name type="scientific">Desmophyllum pertusum</name>
    <dbReference type="NCBI Taxonomy" id="174260"/>
    <lineage>
        <taxon>Eukaryota</taxon>
        <taxon>Metazoa</taxon>
        <taxon>Cnidaria</taxon>
        <taxon>Anthozoa</taxon>
        <taxon>Hexacorallia</taxon>
        <taxon>Scleractinia</taxon>
        <taxon>Caryophylliina</taxon>
        <taxon>Caryophylliidae</taxon>
        <taxon>Desmophyllum</taxon>
    </lineage>
</organism>
<sequence length="235" mass="25478">MSIPPSLSLFRCGDCLWVVRGDYRNIKSGERFAFSKFPWKFLIKPGNTDKRSTISHPIISFPLWRPVNQLLLQFSPRVYHHCRHLSSFLPSPSFSTTVSATSESPSSPHSVSSPAGDVSPTTSVQGTASAAPTGQTSTSPDVGTKGKTYRGTEIAGLSSLPPCRLGNGPLLFTTSRSESECIRNTGVSCWWINAHRHVSPAAAAQNIMLGSWYTNPRSIVEESESPTNVAAPDRS</sequence>
<evidence type="ECO:0000256" key="1">
    <source>
        <dbReference type="SAM" id="MobiDB-lite"/>
    </source>
</evidence>
<feature type="compositionally biased region" description="Polar residues" evidence="1">
    <location>
        <begin position="119"/>
        <end position="141"/>
    </location>
</feature>
<proteinExistence type="predicted"/>
<name>A0A9X0A1M6_9CNID</name>
<evidence type="ECO:0000313" key="2">
    <source>
        <dbReference type="EMBL" id="KAJ7391742.1"/>
    </source>
</evidence>
<keyword evidence="3" id="KW-1185">Reference proteome</keyword>
<dbReference type="AlphaFoldDB" id="A0A9X0A1M6"/>
<dbReference type="Proteomes" id="UP001163046">
    <property type="component" value="Unassembled WGS sequence"/>
</dbReference>
<comment type="caution">
    <text evidence="2">The sequence shown here is derived from an EMBL/GenBank/DDBJ whole genome shotgun (WGS) entry which is preliminary data.</text>
</comment>
<dbReference type="EMBL" id="MU825404">
    <property type="protein sequence ID" value="KAJ7391742.1"/>
    <property type="molecule type" value="Genomic_DNA"/>
</dbReference>
<evidence type="ECO:0000313" key="3">
    <source>
        <dbReference type="Proteomes" id="UP001163046"/>
    </source>
</evidence>
<gene>
    <name evidence="2" type="ORF">OS493_016028</name>
</gene>
<feature type="region of interest" description="Disordered" evidence="1">
    <location>
        <begin position="99"/>
        <end position="148"/>
    </location>
</feature>